<evidence type="ECO:0000256" key="11">
    <source>
        <dbReference type="PROSITE-ProRule" id="PRU00221"/>
    </source>
</evidence>
<feature type="repeat" description="WD" evidence="11">
    <location>
        <begin position="103"/>
        <end position="144"/>
    </location>
</feature>
<keyword evidence="6" id="KW-0539">Nucleus</keyword>
<dbReference type="PANTHER" id="PTHR44006:SF1">
    <property type="entry name" value="U5 SMALL NUCLEAR RIBONUCLEOPROTEIN 40 KDA PROTEIN"/>
    <property type="match status" value="1"/>
</dbReference>
<evidence type="ECO:0000256" key="5">
    <source>
        <dbReference type="ARBA" id="ARBA00023187"/>
    </source>
</evidence>
<dbReference type="PROSITE" id="PS50082">
    <property type="entry name" value="WD_REPEATS_2"/>
    <property type="match status" value="7"/>
</dbReference>
<comment type="subcellular location">
    <subcellularLocation>
        <location evidence="1">Nucleus</location>
    </subcellularLocation>
</comment>
<feature type="repeat" description="WD" evidence="11">
    <location>
        <begin position="321"/>
        <end position="356"/>
    </location>
</feature>
<dbReference type="PANTHER" id="PTHR44006">
    <property type="entry name" value="U5 SMALL NUCLEAR RIBONUCLEOPROTEIN 40 KDA PROTEIN"/>
    <property type="match status" value="1"/>
</dbReference>
<dbReference type="FunFam" id="2.130.10.10:FF:000229">
    <property type="entry name" value="Small nuclear ribonucleoprotein U5 subunit 40"/>
    <property type="match status" value="1"/>
</dbReference>
<comment type="function">
    <text evidence="7">Required for pre-mRNA splicing as component of the activated spliceosome. Component of the U5 small nuclear ribonucleoprotein (snRNP) complex and the U4/U6-U5 tri-snRNP complex, building blocks of the spliceosome. As a component of the minor spliceosome, involved in the splicing of U12-type introns in pre-mRNAs.</text>
</comment>
<dbReference type="EMBL" id="HBUE01065061">
    <property type="protein sequence ID" value="CAG6470292.1"/>
    <property type="molecule type" value="Transcribed_RNA"/>
</dbReference>
<dbReference type="EMBL" id="HBUE01194464">
    <property type="protein sequence ID" value="CAG6526861.1"/>
    <property type="molecule type" value="Transcribed_RNA"/>
</dbReference>
<dbReference type="GO" id="GO:0006397">
    <property type="term" value="P:mRNA processing"/>
    <property type="evidence" value="ECO:0007669"/>
    <property type="project" value="UniProtKB-KW"/>
</dbReference>
<name>A0A8D8FF19_CULPI</name>
<keyword evidence="12" id="KW-0687">Ribonucleoprotein</keyword>
<comment type="subunit">
    <text evidence="8">Component of the pre-catalytic and catalytic spliceosome complexes. Component of the postcatalytic spliceosome P complex. Part of the U5 snRNP complex. Interacts with PRPF8. Component of the U4/U6-U5 tri-snRNP complex composed of the U4, U6 and U5 snRNAs and at least PRPF3, PRPF4, PRPF6, PRPF8, PRPF31, SNRNP200, TXNL4A, WDR57, SNRNP40, DDX23, CD2BP2, PPIH, SNU13, EFTUD2, SART1 and USP39. Component of the minor spliceosome, which splices U12-type introns.</text>
</comment>
<dbReference type="PROSITE" id="PS00678">
    <property type="entry name" value="WD_REPEATS_1"/>
    <property type="match status" value="4"/>
</dbReference>
<dbReference type="CDD" id="cd00200">
    <property type="entry name" value="WD40"/>
    <property type="match status" value="1"/>
</dbReference>
<keyword evidence="5" id="KW-0508">mRNA splicing</keyword>
<evidence type="ECO:0000256" key="6">
    <source>
        <dbReference type="ARBA" id="ARBA00023242"/>
    </source>
</evidence>
<evidence type="ECO:0000256" key="2">
    <source>
        <dbReference type="ARBA" id="ARBA00022574"/>
    </source>
</evidence>
<evidence type="ECO:0000256" key="8">
    <source>
        <dbReference type="ARBA" id="ARBA00064268"/>
    </source>
</evidence>
<dbReference type="GO" id="GO:0000375">
    <property type="term" value="P:RNA splicing, via transesterification reactions"/>
    <property type="evidence" value="ECO:0007669"/>
    <property type="project" value="UniProtKB-ARBA"/>
</dbReference>
<dbReference type="SMART" id="SM00320">
    <property type="entry name" value="WD40"/>
    <property type="match status" value="7"/>
</dbReference>
<proteinExistence type="predicted"/>
<dbReference type="PRINTS" id="PR00320">
    <property type="entry name" value="GPROTEINBRPT"/>
</dbReference>
<feature type="repeat" description="WD" evidence="11">
    <location>
        <begin position="59"/>
        <end position="92"/>
    </location>
</feature>
<keyword evidence="3" id="KW-0507">mRNA processing</keyword>
<dbReference type="GO" id="GO:0003723">
    <property type="term" value="F:RNA binding"/>
    <property type="evidence" value="ECO:0007669"/>
    <property type="project" value="TreeGrafter"/>
</dbReference>
<feature type="repeat" description="WD" evidence="11">
    <location>
        <begin position="290"/>
        <end position="320"/>
    </location>
</feature>
<dbReference type="GO" id="GO:0005682">
    <property type="term" value="C:U5 snRNP"/>
    <property type="evidence" value="ECO:0007669"/>
    <property type="project" value="UniProtKB-ARBA"/>
</dbReference>
<dbReference type="InterPro" id="IPR020472">
    <property type="entry name" value="WD40_PAC1"/>
</dbReference>
<evidence type="ECO:0000256" key="7">
    <source>
        <dbReference type="ARBA" id="ARBA00057342"/>
    </source>
</evidence>
<organism evidence="12">
    <name type="scientific">Culex pipiens</name>
    <name type="common">House mosquito</name>
    <dbReference type="NCBI Taxonomy" id="7175"/>
    <lineage>
        <taxon>Eukaryota</taxon>
        <taxon>Metazoa</taxon>
        <taxon>Ecdysozoa</taxon>
        <taxon>Arthropoda</taxon>
        <taxon>Hexapoda</taxon>
        <taxon>Insecta</taxon>
        <taxon>Pterygota</taxon>
        <taxon>Neoptera</taxon>
        <taxon>Endopterygota</taxon>
        <taxon>Diptera</taxon>
        <taxon>Nematocera</taxon>
        <taxon>Culicoidea</taxon>
        <taxon>Culicidae</taxon>
        <taxon>Culicinae</taxon>
        <taxon>Culicini</taxon>
        <taxon>Culex</taxon>
        <taxon>Culex</taxon>
    </lineage>
</organism>
<keyword evidence="2 11" id="KW-0853">WD repeat</keyword>
<dbReference type="InterPro" id="IPR019775">
    <property type="entry name" value="WD40_repeat_CS"/>
</dbReference>
<evidence type="ECO:0000256" key="3">
    <source>
        <dbReference type="ARBA" id="ARBA00022664"/>
    </source>
</evidence>
<evidence type="ECO:0000256" key="10">
    <source>
        <dbReference type="ARBA" id="ARBA00075772"/>
    </source>
</evidence>
<feature type="repeat" description="WD" evidence="11">
    <location>
        <begin position="194"/>
        <end position="228"/>
    </location>
</feature>
<evidence type="ECO:0000256" key="1">
    <source>
        <dbReference type="ARBA" id="ARBA00004123"/>
    </source>
</evidence>
<feature type="repeat" description="WD" evidence="11">
    <location>
        <begin position="145"/>
        <end position="187"/>
    </location>
</feature>
<evidence type="ECO:0000256" key="9">
    <source>
        <dbReference type="ARBA" id="ARBA00073554"/>
    </source>
</evidence>
<dbReference type="SUPFAM" id="SSF50978">
    <property type="entry name" value="WD40 repeat-like"/>
    <property type="match status" value="1"/>
</dbReference>
<dbReference type="GO" id="GO:0071013">
    <property type="term" value="C:catalytic step 2 spliceosome"/>
    <property type="evidence" value="ECO:0007669"/>
    <property type="project" value="TreeGrafter"/>
</dbReference>
<dbReference type="InterPro" id="IPR052234">
    <property type="entry name" value="U5_snRNP_Component"/>
</dbReference>
<dbReference type="InterPro" id="IPR015943">
    <property type="entry name" value="WD40/YVTN_repeat-like_dom_sf"/>
</dbReference>
<dbReference type="PROSITE" id="PS50294">
    <property type="entry name" value="WD_REPEATS_REGION"/>
    <property type="match status" value="6"/>
</dbReference>
<reference evidence="12" key="1">
    <citation type="submission" date="2021-05" db="EMBL/GenBank/DDBJ databases">
        <authorList>
            <person name="Alioto T."/>
            <person name="Alioto T."/>
            <person name="Gomez Garrido J."/>
        </authorList>
    </citation>
    <scope>NUCLEOTIDE SEQUENCE</scope>
</reference>
<sequence length="356" mass="39909">MIPAAQKRPRSSRFPALVAVPQSKKTRTDLMSYTAKDKQLMEQHNVDRTSSLFAPIMLLEGHGGEIFSTEFHPEGQHLVSTGFDRQIYLWNVYGEQCDNVGMMNGHTGAVMEVHFSPDGGNLYTCSTDKMVAVWDVPTCTRIRKMKGHANFVNSCQGARRGPTLICSGSDDSTIKVWDARKKHVIHTFDSEFMVTAVCFNDTAEQIISGGIDNEIKIWDIRKRDVIYRLRGHTDTITGLALSPDGSYVLSNSMDNTLRIWDVRPYAPMERCVKVLTGHQHNFEKNLLRCAWSPDGSRISAGSADRFVYVWDTTSRRIMYKLPGHNGSVNDVDFHPTEPVIVSGSSDKTLYLGELDG</sequence>
<accession>A0A8D8FF19</accession>
<evidence type="ECO:0000313" key="12">
    <source>
        <dbReference type="EMBL" id="CAG6470292.1"/>
    </source>
</evidence>
<dbReference type="InterPro" id="IPR036322">
    <property type="entry name" value="WD40_repeat_dom_sf"/>
</dbReference>
<dbReference type="InterPro" id="IPR001680">
    <property type="entry name" value="WD40_rpt"/>
</dbReference>
<dbReference type="AlphaFoldDB" id="A0A8D8FF19"/>
<evidence type="ECO:0000256" key="4">
    <source>
        <dbReference type="ARBA" id="ARBA00022737"/>
    </source>
</evidence>
<dbReference type="Gene3D" id="2.130.10.10">
    <property type="entry name" value="YVTN repeat-like/Quinoprotein amine dehydrogenase"/>
    <property type="match status" value="1"/>
</dbReference>
<keyword evidence="4" id="KW-0677">Repeat</keyword>
<protein>
    <recommendedName>
        <fullName evidence="9">U5 small nuclear ribonucleoprotein 40 kDa protein</fullName>
    </recommendedName>
    <alternativeName>
        <fullName evidence="10">WD repeat-containing protein 57</fullName>
    </alternativeName>
</protein>
<dbReference type="EMBL" id="HBUE01300444">
    <property type="protein sequence ID" value="CAG6578582.1"/>
    <property type="molecule type" value="Transcribed_RNA"/>
</dbReference>
<dbReference type="Pfam" id="PF00400">
    <property type="entry name" value="WD40"/>
    <property type="match status" value="7"/>
</dbReference>
<feature type="repeat" description="WD" evidence="11">
    <location>
        <begin position="229"/>
        <end position="263"/>
    </location>
</feature>